<proteinExistence type="predicted"/>
<feature type="transmembrane region" description="Helical" evidence="1">
    <location>
        <begin position="90"/>
        <end position="112"/>
    </location>
</feature>
<evidence type="ECO:0000256" key="1">
    <source>
        <dbReference type="SAM" id="Phobius"/>
    </source>
</evidence>
<dbReference type="PANTHER" id="PTHR32251:SF17">
    <property type="entry name" value="STEROID 5-ALPHA REDUCTASE C-TERMINAL DOMAIN-CONTAINING PROTEIN"/>
    <property type="match status" value="1"/>
</dbReference>
<sequence length="258" mass="28644">MFFDFGGALGFLSTTFVSLYYPSLRAVYWDKTLTQLPPITSFATRQLLLSGALGIWSARLGSFLFARALRAGGDSRFDQIKKDPVHFSKMWFGQATWVFLVGLPVYMANITPANLHAPLGARDFASLSLVALSFGFEIIADAQKSAWRRAKKEKKHDEKFISSGLWALSRHPNYVGEIGIWTGMFGLASSSLWSGNFLPPKTAGVLSTLSPLLTYLLLRKVSGVPPLEKAGDKKFAGDAKWEEYKKTVPVFFPWGGYR</sequence>
<keyword evidence="1" id="KW-0812">Transmembrane</keyword>
<dbReference type="OrthoDB" id="67965at2759"/>
<gene>
    <name evidence="2" type="ORF">BDV98DRAFT_570961</name>
</gene>
<keyword evidence="1" id="KW-0472">Membrane</keyword>
<dbReference type="Gene3D" id="1.20.120.1630">
    <property type="match status" value="1"/>
</dbReference>
<evidence type="ECO:0000313" key="2">
    <source>
        <dbReference type="EMBL" id="TFK99450.1"/>
    </source>
</evidence>
<dbReference type="Pfam" id="PF06966">
    <property type="entry name" value="DUF1295"/>
    <property type="match status" value="1"/>
</dbReference>
<keyword evidence="3" id="KW-1185">Reference proteome</keyword>
<organism evidence="2 3">
    <name type="scientific">Pterulicium gracile</name>
    <dbReference type="NCBI Taxonomy" id="1884261"/>
    <lineage>
        <taxon>Eukaryota</taxon>
        <taxon>Fungi</taxon>
        <taxon>Dikarya</taxon>
        <taxon>Basidiomycota</taxon>
        <taxon>Agaricomycotina</taxon>
        <taxon>Agaricomycetes</taxon>
        <taxon>Agaricomycetidae</taxon>
        <taxon>Agaricales</taxon>
        <taxon>Pleurotineae</taxon>
        <taxon>Pterulaceae</taxon>
        <taxon>Pterulicium</taxon>
    </lineage>
</organism>
<dbReference type="PANTHER" id="PTHR32251">
    <property type="entry name" value="3-OXO-5-ALPHA-STEROID 4-DEHYDROGENASE"/>
    <property type="match status" value="1"/>
</dbReference>
<dbReference type="PROSITE" id="PS50244">
    <property type="entry name" value="S5A_REDUCTASE"/>
    <property type="match status" value="1"/>
</dbReference>
<reference evidence="2 3" key="1">
    <citation type="journal article" date="2019" name="Nat. Ecol. Evol.">
        <title>Megaphylogeny resolves global patterns of mushroom evolution.</title>
        <authorList>
            <person name="Varga T."/>
            <person name="Krizsan K."/>
            <person name="Foldi C."/>
            <person name="Dima B."/>
            <person name="Sanchez-Garcia M."/>
            <person name="Sanchez-Ramirez S."/>
            <person name="Szollosi G.J."/>
            <person name="Szarkandi J.G."/>
            <person name="Papp V."/>
            <person name="Albert L."/>
            <person name="Andreopoulos W."/>
            <person name="Angelini C."/>
            <person name="Antonin V."/>
            <person name="Barry K.W."/>
            <person name="Bougher N.L."/>
            <person name="Buchanan P."/>
            <person name="Buyck B."/>
            <person name="Bense V."/>
            <person name="Catcheside P."/>
            <person name="Chovatia M."/>
            <person name="Cooper J."/>
            <person name="Damon W."/>
            <person name="Desjardin D."/>
            <person name="Finy P."/>
            <person name="Geml J."/>
            <person name="Haridas S."/>
            <person name="Hughes K."/>
            <person name="Justo A."/>
            <person name="Karasinski D."/>
            <person name="Kautmanova I."/>
            <person name="Kiss B."/>
            <person name="Kocsube S."/>
            <person name="Kotiranta H."/>
            <person name="LaButti K.M."/>
            <person name="Lechner B.E."/>
            <person name="Liimatainen K."/>
            <person name="Lipzen A."/>
            <person name="Lukacs Z."/>
            <person name="Mihaltcheva S."/>
            <person name="Morgado L.N."/>
            <person name="Niskanen T."/>
            <person name="Noordeloos M.E."/>
            <person name="Ohm R.A."/>
            <person name="Ortiz-Santana B."/>
            <person name="Ovrebo C."/>
            <person name="Racz N."/>
            <person name="Riley R."/>
            <person name="Savchenko A."/>
            <person name="Shiryaev A."/>
            <person name="Soop K."/>
            <person name="Spirin V."/>
            <person name="Szebenyi C."/>
            <person name="Tomsovsky M."/>
            <person name="Tulloss R.E."/>
            <person name="Uehling J."/>
            <person name="Grigoriev I.V."/>
            <person name="Vagvolgyi C."/>
            <person name="Papp T."/>
            <person name="Martin F.M."/>
            <person name="Miettinen O."/>
            <person name="Hibbett D.S."/>
            <person name="Nagy L.G."/>
        </authorList>
    </citation>
    <scope>NUCLEOTIDE SEQUENCE [LARGE SCALE GENOMIC DNA]</scope>
    <source>
        <strain evidence="2 3">CBS 309.79</strain>
    </source>
</reference>
<protein>
    <submittedName>
        <fullName evidence="2">DUF1295-domain-containing protein</fullName>
    </submittedName>
</protein>
<evidence type="ECO:0000313" key="3">
    <source>
        <dbReference type="Proteomes" id="UP000305067"/>
    </source>
</evidence>
<feature type="transmembrane region" description="Helical" evidence="1">
    <location>
        <begin position="7"/>
        <end position="28"/>
    </location>
</feature>
<dbReference type="InterPro" id="IPR010721">
    <property type="entry name" value="UstE-like"/>
</dbReference>
<keyword evidence="1" id="KW-1133">Transmembrane helix</keyword>
<dbReference type="GO" id="GO:0016020">
    <property type="term" value="C:membrane"/>
    <property type="evidence" value="ECO:0007669"/>
    <property type="project" value="TreeGrafter"/>
</dbReference>
<dbReference type="AlphaFoldDB" id="A0A5C3QG40"/>
<feature type="transmembrane region" description="Helical" evidence="1">
    <location>
        <begin position="48"/>
        <end position="69"/>
    </location>
</feature>
<dbReference type="EMBL" id="ML178833">
    <property type="protein sequence ID" value="TFK99450.1"/>
    <property type="molecule type" value="Genomic_DNA"/>
</dbReference>
<dbReference type="Proteomes" id="UP000305067">
    <property type="component" value="Unassembled WGS sequence"/>
</dbReference>
<name>A0A5C3QG40_9AGAR</name>
<accession>A0A5C3QG40</accession>